<keyword evidence="1" id="KW-1133">Transmembrane helix</keyword>
<feature type="transmembrane region" description="Helical" evidence="1">
    <location>
        <begin position="97"/>
        <end position="116"/>
    </location>
</feature>
<evidence type="ECO:0000313" key="3">
    <source>
        <dbReference type="Proteomes" id="UP000666240"/>
    </source>
</evidence>
<dbReference type="EMBL" id="JAGIYY010000009">
    <property type="protein sequence ID" value="MBP0440826.1"/>
    <property type="molecule type" value="Genomic_DNA"/>
</dbReference>
<gene>
    <name evidence="2" type="ORF">J5Y06_19425</name>
</gene>
<dbReference type="RefSeq" id="WP_209336853.1">
    <property type="nucleotide sequence ID" value="NZ_JAGIYY010000009.1"/>
</dbReference>
<dbReference type="InterPro" id="IPR006750">
    <property type="entry name" value="YdcZ"/>
</dbReference>
<dbReference type="GO" id="GO:0005886">
    <property type="term" value="C:plasma membrane"/>
    <property type="evidence" value="ECO:0007669"/>
    <property type="project" value="TreeGrafter"/>
</dbReference>
<feature type="transmembrane region" description="Helical" evidence="1">
    <location>
        <begin position="128"/>
        <end position="148"/>
    </location>
</feature>
<dbReference type="PANTHER" id="PTHR34821:SF2">
    <property type="entry name" value="INNER MEMBRANE PROTEIN YDCZ"/>
    <property type="match status" value="1"/>
</dbReference>
<organism evidence="2 3">
    <name type="scientific">Tianweitania sediminis</name>
    <dbReference type="NCBI Taxonomy" id="1502156"/>
    <lineage>
        <taxon>Bacteria</taxon>
        <taxon>Pseudomonadati</taxon>
        <taxon>Pseudomonadota</taxon>
        <taxon>Alphaproteobacteria</taxon>
        <taxon>Hyphomicrobiales</taxon>
        <taxon>Phyllobacteriaceae</taxon>
        <taxon>Tianweitania</taxon>
    </lineage>
</organism>
<proteinExistence type="predicted"/>
<feature type="transmembrane region" description="Helical" evidence="1">
    <location>
        <begin position="71"/>
        <end position="91"/>
    </location>
</feature>
<dbReference type="PANTHER" id="PTHR34821">
    <property type="entry name" value="INNER MEMBRANE PROTEIN YDCZ"/>
    <property type="match status" value="1"/>
</dbReference>
<keyword evidence="1" id="KW-0472">Membrane</keyword>
<comment type="caution">
    <text evidence="2">The sequence shown here is derived from an EMBL/GenBank/DDBJ whole genome shotgun (WGS) entry which is preliminary data.</text>
</comment>
<reference evidence="2" key="1">
    <citation type="submission" date="2021-03" db="EMBL/GenBank/DDBJ databases">
        <title>Genome sequencing and assembly of Tianweitania sediminis.</title>
        <authorList>
            <person name="Chhetri G."/>
        </authorList>
    </citation>
    <scope>NUCLEOTIDE SEQUENCE</scope>
    <source>
        <strain evidence="2">Z8</strain>
    </source>
</reference>
<keyword evidence="1" id="KW-0812">Transmembrane</keyword>
<keyword evidence="3" id="KW-1185">Reference proteome</keyword>
<sequence length="149" mass="15401">MTTLLWSLMGILAGAFVALQAPINAQLGRDLGSPVAAAGVSFFAGAVVLGLATIFFARLQGISLNFRAPPPWLFIAGGVLGAAFVTNNVILVQKVGAATLIALLMTGQLLAGLLMDRIGFMGLAVREITAGRIAGVFLLMAGALMIRLY</sequence>
<name>A0A8J7RPK0_9HYPH</name>
<evidence type="ECO:0000256" key="1">
    <source>
        <dbReference type="SAM" id="Phobius"/>
    </source>
</evidence>
<protein>
    <submittedName>
        <fullName evidence="2">DMT family transporter</fullName>
    </submittedName>
</protein>
<feature type="transmembrane region" description="Helical" evidence="1">
    <location>
        <begin position="35"/>
        <end position="59"/>
    </location>
</feature>
<dbReference type="AlphaFoldDB" id="A0A8J7RPK0"/>
<evidence type="ECO:0000313" key="2">
    <source>
        <dbReference type="EMBL" id="MBP0440826.1"/>
    </source>
</evidence>
<dbReference type="Pfam" id="PF04657">
    <property type="entry name" value="DMT_YdcZ"/>
    <property type="match status" value="1"/>
</dbReference>
<dbReference type="Proteomes" id="UP000666240">
    <property type="component" value="Unassembled WGS sequence"/>
</dbReference>
<accession>A0A8J7RPK0</accession>